<dbReference type="SUPFAM" id="SSF51126">
    <property type="entry name" value="Pectin lyase-like"/>
    <property type="match status" value="1"/>
</dbReference>
<keyword evidence="12" id="KW-1185">Reference proteome</keyword>
<comment type="function">
    <text evidence="10">Acts in the modification of cell walls via demethylesterification of cell wall pectin.</text>
</comment>
<comment type="catalytic activity">
    <reaction evidence="9">
        <text>[(1-&gt;4)-alpha-D-galacturonosyl methyl ester](n) + n H2O = [(1-&gt;4)-alpha-D-galacturonosyl](n) + n methanol + n H(+)</text>
        <dbReference type="Rhea" id="RHEA:22380"/>
        <dbReference type="Rhea" id="RHEA-COMP:14570"/>
        <dbReference type="Rhea" id="RHEA-COMP:14573"/>
        <dbReference type="ChEBI" id="CHEBI:15377"/>
        <dbReference type="ChEBI" id="CHEBI:15378"/>
        <dbReference type="ChEBI" id="CHEBI:17790"/>
        <dbReference type="ChEBI" id="CHEBI:140522"/>
        <dbReference type="ChEBI" id="CHEBI:140523"/>
        <dbReference type="EC" id="3.1.1.11"/>
    </reaction>
</comment>
<evidence type="ECO:0000256" key="4">
    <source>
        <dbReference type="ARBA" id="ARBA00013229"/>
    </source>
</evidence>
<dbReference type="UniPathway" id="UPA00545">
    <property type="reaction ID" value="UER00823"/>
</dbReference>
<evidence type="ECO:0000313" key="13">
    <source>
        <dbReference type="RefSeq" id="XP_004491467.1"/>
    </source>
</evidence>
<evidence type="ECO:0000256" key="6">
    <source>
        <dbReference type="ARBA" id="ARBA00022801"/>
    </source>
</evidence>
<gene>
    <name evidence="13" type="primary">LOC101499013</name>
</gene>
<accession>A0A1S2XM67</accession>
<protein>
    <recommendedName>
        <fullName evidence="4">pectinesterase</fullName>
        <ecNumber evidence="4">3.1.1.11</ecNumber>
    </recommendedName>
</protein>
<evidence type="ECO:0000259" key="11">
    <source>
        <dbReference type="Pfam" id="PF01095"/>
    </source>
</evidence>
<keyword evidence="5" id="KW-0134">Cell wall</keyword>
<dbReference type="InterPro" id="IPR011050">
    <property type="entry name" value="Pectin_lyase_fold/virulence"/>
</dbReference>
<evidence type="ECO:0000256" key="8">
    <source>
        <dbReference type="ARBA" id="ARBA00023180"/>
    </source>
</evidence>
<evidence type="ECO:0000256" key="9">
    <source>
        <dbReference type="ARBA" id="ARBA00047928"/>
    </source>
</evidence>
<dbReference type="RefSeq" id="XP_004491467.1">
    <property type="nucleotide sequence ID" value="XM_004491410.1"/>
</dbReference>
<keyword evidence="7" id="KW-0063">Aspartyl esterase</keyword>
<reference evidence="13" key="2">
    <citation type="submission" date="2025-08" db="UniProtKB">
        <authorList>
            <consortium name="RefSeq"/>
        </authorList>
    </citation>
    <scope>IDENTIFICATION</scope>
    <source>
        <tissue evidence="13">Etiolated seedlings</tissue>
    </source>
</reference>
<dbReference type="InterPro" id="IPR012334">
    <property type="entry name" value="Pectin_lyas_fold"/>
</dbReference>
<evidence type="ECO:0000256" key="10">
    <source>
        <dbReference type="ARBA" id="ARBA00057335"/>
    </source>
</evidence>
<evidence type="ECO:0000256" key="1">
    <source>
        <dbReference type="ARBA" id="ARBA00004191"/>
    </source>
</evidence>
<dbReference type="GO" id="GO:0042545">
    <property type="term" value="P:cell wall modification"/>
    <property type="evidence" value="ECO:0007669"/>
    <property type="project" value="InterPro"/>
</dbReference>
<dbReference type="PANTHER" id="PTHR31321:SF120">
    <property type="entry name" value="PECTINESTERASE 52-RELATED"/>
    <property type="match status" value="1"/>
</dbReference>
<organism evidence="12 13">
    <name type="scientific">Cicer arietinum</name>
    <name type="common">Chickpea</name>
    <name type="synonym">Garbanzo</name>
    <dbReference type="NCBI Taxonomy" id="3827"/>
    <lineage>
        <taxon>Eukaryota</taxon>
        <taxon>Viridiplantae</taxon>
        <taxon>Streptophyta</taxon>
        <taxon>Embryophyta</taxon>
        <taxon>Tracheophyta</taxon>
        <taxon>Spermatophyta</taxon>
        <taxon>Magnoliopsida</taxon>
        <taxon>eudicotyledons</taxon>
        <taxon>Gunneridae</taxon>
        <taxon>Pentapetalae</taxon>
        <taxon>rosids</taxon>
        <taxon>fabids</taxon>
        <taxon>Fabales</taxon>
        <taxon>Fabaceae</taxon>
        <taxon>Papilionoideae</taxon>
        <taxon>50 kb inversion clade</taxon>
        <taxon>NPAAA clade</taxon>
        <taxon>Hologalegina</taxon>
        <taxon>IRL clade</taxon>
        <taxon>Cicereae</taxon>
        <taxon>Cicer</taxon>
    </lineage>
</organism>
<evidence type="ECO:0000256" key="7">
    <source>
        <dbReference type="ARBA" id="ARBA00023085"/>
    </source>
</evidence>
<comment type="pathway">
    <text evidence="2">Glycan metabolism; pectin degradation; 2-dehydro-3-deoxy-D-gluconate from pectin: step 1/5.</text>
</comment>
<dbReference type="GO" id="GO:0030599">
    <property type="term" value="F:pectinesterase activity"/>
    <property type="evidence" value="ECO:0007669"/>
    <property type="project" value="UniProtKB-EC"/>
</dbReference>
<dbReference type="KEGG" id="cam:101499013"/>
<dbReference type="PANTHER" id="PTHR31321">
    <property type="entry name" value="ACYL-COA THIOESTER HYDROLASE YBHC-RELATED"/>
    <property type="match status" value="1"/>
</dbReference>
<name>A0A1S2XM67_CICAR</name>
<dbReference type="InterPro" id="IPR000070">
    <property type="entry name" value="Pectinesterase_cat"/>
</dbReference>
<dbReference type="FunFam" id="2.160.20.10:FF:000013">
    <property type="entry name" value="Pectinesterase"/>
    <property type="match status" value="1"/>
</dbReference>
<keyword evidence="6" id="KW-0378">Hydrolase</keyword>
<dbReference type="EC" id="3.1.1.11" evidence="4"/>
<dbReference type="OrthoDB" id="2019149at2759"/>
<dbReference type="Gene3D" id="2.160.20.10">
    <property type="entry name" value="Single-stranded right-handed beta-helix, Pectin lyase-like"/>
    <property type="match status" value="1"/>
</dbReference>
<comment type="similarity">
    <text evidence="3">Belongs to the pectinesterase family.</text>
</comment>
<sequence>MLVMVCRAIDCGGNWIANTIIVDQHKKGSFVTIQAAIDSINNQNKNWVMINISPGIYNEKVHIPFEKPCIILKGWGRNATTITYNDSFQNMGTSLSASFISSPPNVVVSGITFKNTYGSNGPAVAVNIYGDKSALYECSFIGYQDTLLITSGRSYFKNCFIQGEVDFICGEGQSYFENCVINAVQEKGKPIGFVTAQHRNSPKDSNGFVFRGGSVVGTGNVNLGRPWGPYARVIFWETYFSSVVTPQGWDIWNLKPTQERDITFEEVNCRGPGANTKNRVKWEKQPNKLNLYKFTLKSFIDYDGWLANIPFFR</sequence>
<feature type="domain" description="Pectinesterase catalytic" evidence="11">
    <location>
        <begin position="20"/>
        <end position="301"/>
    </location>
</feature>
<evidence type="ECO:0000256" key="5">
    <source>
        <dbReference type="ARBA" id="ARBA00022512"/>
    </source>
</evidence>
<evidence type="ECO:0000256" key="3">
    <source>
        <dbReference type="ARBA" id="ARBA00008891"/>
    </source>
</evidence>
<comment type="subcellular location">
    <subcellularLocation>
        <location evidence="1">Secreted</location>
        <location evidence="1">Cell wall</location>
    </subcellularLocation>
</comment>
<dbReference type="Proteomes" id="UP000087171">
    <property type="component" value="Chromosome Ca2"/>
</dbReference>
<dbReference type="PaxDb" id="3827-XP_004491467.1"/>
<reference evidence="12" key="1">
    <citation type="journal article" date="2013" name="Nat. Biotechnol.">
        <title>Draft genome sequence of chickpea (Cicer arietinum) provides a resource for trait improvement.</title>
        <authorList>
            <person name="Varshney R.K."/>
            <person name="Song C."/>
            <person name="Saxena R.K."/>
            <person name="Azam S."/>
            <person name="Yu S."/>
            <person name="Sharpe A.G."/>
            <person name="Cannon S."/>
            <person name="Baek J."/>
            <person name="Rosen B.D."/>
            <person name="Tar'an B."/>
            <person name="Millan T."/>
            <person name="Zhang X."/>
            <person name="Ramsay L.D."/>
            <person name="Iwata A."/>
            <person name="Wang Y."/>
            <person name="Nelson W."/>
            <person name="Farmer A.D."/>
            <person name="Gaur P.M."/>
            <person name="Soderlund C."/>
            <person name="Penmetsa R.V."/>
            <person name="Xu C."/>
            <person name="Bharti A.K."/>
            <person name="He W."/>
            <person name="Winter P."/>
            <person name="Zhao S."/>
            <person name="Hane J.K."/>
            <person name="Carrasquilla-Garcia N."/>
            <person name="Condie J.A."/>
            <person name="Upadhyaya H.D."/>
            <person name="Luo M.C."/>
            <person name="Thudi M."/>
            <person name="Gowda C.L."/>
            <person name="Singh N.P."/>
            <person name="Lichtenzveig J."/>
            <person name="Gali K.K."/>
            <person name="Rubio J."/>
            <person name="Nadarajan N."/>
            <person name="Dolezel J."/>
            <person name="Bansal K.C."/>
            <person name="Xu X."/>
            <person name="Edwards D."/>
            <person name="Zhang G."/>
            <person name="Kahl G."/>
            <person name="Gil J."/>
            <person name="Singh K.B."/>
            <person name="Datta S.K."/>
            <person name="Jackson S.A."/>
            <person name="Wang J."/>
            <person name="Cook D.R."/>
        </authorList>
    </citation>
    <scope>NUCLEOTIDE SEQUENCE [LARGE SCALE GENOMIC DNA]</scope>
    <source>
        <strain evidence="12">cv. CDC Frontier</strain>
    </source>
</reference>
<dbReference type="GO" id="GO:0045490">
    <property type="term" value="P:pectin catabolic process"/>
    <property type="evidence" value="ECO:0007669"/>
    <property type="project" value="UniProtKB-UniPathway"/>
</dbReference>
<dbReference type="Pfam" id="PF01095">
    <property type="entry name" value="Pectinesterase"/>
    <property type="match status" value="1"/>
</dbReference>
<dbReference type="eggNOG" id="ENOG502QVK0">
    <property type="taxonomic scope" value="Eukaryota"/>
</dbReference>
<keyword evidence="8" id="KW-0325">Glycoprotein</keyword>
<proteinExistence type="inferred from homology"/>
<evidence type="ECO:0000256" key="2">
    <source>
        <dbReference type="ARBA" id="ARBA00005184"/>
    </source>
</evidence>
<evidence type="ECO:0000313" key="12">
    <source>
        <dbReference type="Proteomes" id="UP000087171"/>
    </source>
</evidence>
<dbReference type="GeneID" id="101499013"/>
<dbReference type="AlphaFoldDB" id="A0A1S2XM67"/>
<keyword evidence="5" id="KW-0964">Secreted</keyword>